<dbReference type="GO" id="GO:0000976">
    <property type="term" value="F:transcription cis-regulatory region binding"/>
    <property type="evidence" value="ECO:0007669"/>
    <property type="project" value="TreeGrafter"/>
</dbReference>
<evidence type="ECO:0000313" key="6">
    <source>
        <dbReference type="EMBL" id="GHA02922.1"/>
    </source>
</evidence>
<evidence type="ECO:0000256" key="1">
    <source>
        <dbReference type="ARBA" id="ARBA00009437"/>
    </source>
</evidence>
<comment type="caution">
    <text evidence="6">The sequence shown here is derived from an EMBL/GenBank/DDBJ whole genome shotgun (WGS) entry which is preliminary data.</text>
</comment>
<comment type="similarity">
    <text evidence="1">Belongs to the LysR transcriptional regulatory family.</text>
</comment>
<sequence length="384" mass="40497">MTDRPPNIRHFAALAATVRHGSLSRAARAVNLSQPALTQAITGLEASLGVTLFERGPQGMSPTEPARLLAPRAEAAIAHVGSPRVTGTQLRAFLAVVRAGSYGAAAEATGISAASLHRAVADLSVALGQRLLDRRGRSLALTPAGERRARGFGLAMAELRAGLSEVAAWQGKAGGRIAVGAMPLSRARWLPEVIARFAALHPQIDIAVHEGSHTELVGPLRDGDIDLMLGALREGARAEDLDQVPVFEDRPALVMRAGHPLLAQTDDVAAAMFAYPWLMPGRDTPLRGYWEGMIRTLGRDVPRVGVECGSVMMLRQLLLSGDALTLLSPDQVSVELDAGVLAALPTPVPVTRTIGIATRAGWRPTAAQAAFVTLLEQVGRELAS</sequence>
<evidence type="ECO:0000256" key="4">
    <source>
        <dbReference type="ARBA" id="ARBA00023163"/>
    </source>
</evidence>
<dbReference type="InterPro" id="IPR000847">
    <property type="entry name" value="LysR_HTH_N"/>
</dbReference>
<dbReference type="InterPro" id="IPR036390">
    <property type="entry name" value="WH_DNA-bd_sf"/>
</dbReference>
<evidence type="ECO:0000313" key="7">
    <source>
        <dbReference type="Proteomes" id="UP000634139"/>
    </source>
</evidence>
<dbReference type="PRINTS" id="PR00039">
    <property type="entry name" value="HTHLYSR"/>
</dbReference>
<proteinExistence type="inferred from homology"/>
<dbReference type="AlphaFoldDB" id="A0A918RP17"/>
<dbReference type="InterPro" id="IPR005119">
    <property type="entry name" value="LysR_subst-bd"/>
</dbReference>
<feature type="domain" description="HTH lysR-type" evidence="5">
    <location>
        <begin position="6"/>
        <end position="63"/>
    </location>
</feature>
<keyword evidence="2" id="KW-0805">Transcription regulation</keyword>
<reference evidence="6" key="1">
    <citation type="journal article" date="2014" name="Int. J. Syst. Evol. Microbiol.">
        <title>Complete genome sequence of Corynebacterium casei LMG S-19264T (=DSM 44701T), isolated from a smear-ripened cheese.</title>
        <authorList>
            <consortium name="US DOE Joint Genome Institute (JGI-PGF)"/>
            <person name="Walter F."/>
            <person name="Albersmeier A."/>
            <person name="Kalinowski J."/>
            <person name="Ruckert C."/>
        </authorList>
    </citation>
    <scope>NUCLEOTIDE SEQUENCE</scope>
    <source>
        <strain evidence="6">KCTC 32422</strain>
    </source>
</reference>
<organism evidence="6 7">
    <name type="scientific">Novosphingobium arvoryzae</name>
    <dbReference type="NCBI Taxonomy" id="1256514"/>
    <lineage>
        <taxon>Bacteria</taxon>
        <taxon>Pseudomonadati</taxon>
        <taxon>Pseudomonadota</taxon>
        <taxon>Alphaproteobacteria</taxon>
        <taxon>Sphingomonadales</taxon>
        <taxon>Sphingomonadaceae</taxon>
        <taxon>Novosphingobium</taxon>
    </lineage>
</organism>
<reference evidence="6" key="2">
    <citation type="submission" date="2020-09" db="EMBL/GenBank/DDBJ databases">
        <authorList>
            <person name="Sun Q."/>
            <person name="Kim S."/>
        </authorList>
    </citation>
    <scope>NUCLEOTIDE SEQUENCE</scope>
    <source>
        <strain evidence="6">KCTC 32422</strain>
    </source>
</reference>
<dbReference type="PROSITE" id="PS50931">
    <property type="entry name" value="HTH_LYSR"/>
    <property type="match status" value="2"/>
</dbReference>
<protein>
    <submittedName>
        <fullName evidence="6">Transcriptional regulator</fullName>
    </submittedName>
</protein>
<dbReference type="PANTHER" id="PTHR30126:SF98">
    <property type="entry name" value="HTH-TYPE TRANSCRIPTIONAL ACTIVATOR BAUR"/>
    <property type="match status" value="1"/>
</dbReference>
<name>A0A918RP17_9SPHN</name>
<evidence type="ECO:0000256" key="2">
    <source>
        <dbReference type="ARBA" id="ARBA00023015"/>
    </source>
</evidence>
<dbReference type="Gene3D" id="3.40.190.10">
    <property type="entry name" value="Periplasmic binding protein-like II"/>
    <property type="match status" value="2"/>
</dbReference>
<evidence type="ECO:0000256" key="3">
    <source>
        <dbReference type="ARBA" id="ARBA00023125"/>
    </source>
</evidence>
<feature type="domain" description="HTH lysR-type" evidence="5">
    <location>
        <begin position="89"/>
        <end position="142"/>
    </location>
</feature>
<dbReference type="Proteomes" id="UP000634139">
    <property type="component" value="Unassembled WGS sequence"/>
</dbReference>
<keyword evidence="3" id="KW-0238">DNA-binding</keyword>
<dbReference type="SUPFAM" id="SSF53850">
    <property type="entry name" value="Periplasmic binding protein-like II"/>
    <property type="match status" value="1"/>
</dbReference>
<accession>A0A918RP17</accession>
<dbReference type="GO" id="GO:0003700">
    <property type="term" value="F:DNA-binding transcription factor activity"/>
    <property type="evidence" value="ECO:0007669"/>
    <property type="project" value="InterPro"/>
</dbReference>
<keyword evidence="4" id="KW-0804">Transcription</keyword>
<keyword evidence="7" id="KW-1185">Reference proteome</keyword>
<dbReference type="PANTHER" id="PTHR30126">
    <property type="entry name" value="HTH-TYPE TRANSCRIPTIONAL REGULATOR"/>
    <property type="match status" value="1"/>
</dbReference>
<evidence type="ECO:0000259" key="5">
    <source>
        <dbReference type="PROSITE" id="PS50931"/>
    </source>
</evidence>
<dbReference type="Pfam" id="PF03466">
    <property type="entry name" value="LysR_substrate"/>
    <property type="match status" value="1"/>
</dbReference>
<dbReference type="Pfam" id="PF00126">
    <property type="entry name" value="HTH_1"/>
    <property type="match status" value="2"/>
</dbReference>
<dbReference type="RefSeq" id="WP_189542017.1">
    <property type="nucleotide sequence ID" value="NZ_BMZD01000006.1"/>
</dbReference>
<dbReference type="EMBL" id="BMZD01000006">
    <property type="protein sequence ID" value="GHA02922.1"/>
    <property type="molecule type" value="Genomic_DNA"/>
</dbReference>
<dbReference type="InterPro" id="IPR036388">
    <property type="entry name" value="WH-like_DNA-bd_sf"/>
</dbReference>
<gene>
    <name evidence="6" type="primary">fldY</name>
    <name evidence="6" type="ORF">GCM10011617_24750</name>
</gene>
<dbReference type="Gene3D" id="1.10.10.10">
    <property type="entry name" value="Winged helix-like DNA-binding domain superfamily/Winged helix DNA-binding domain"/>
    <property type="match status" value="2"/>
</dbReference>
<dbReference type="SUPFAM" id="SSF46785">
    <property type="entry name" value="Winged helix' DNA-binding domain"/>
    <property type="match status" value="2"/>
</dbReference>